<feature type="chain" id="PRO_5012255641" evidence="3">
    <location>
        <begin position="23"/>
        <end position="196"/>
    </location>
</feature>
<sequence length="196" mass="22148">MKTQSLVLAAAIATIMSAPTIATEWFVGGAYGVQEDKSTKNVQVESTKPEKPASSTTQYSYDKDRLYQLRGGAYLNDNNRVYGTYSYYSDYSSRQQSFLVSYDYLIGLNASKSLNWFVGATAGVNHFSPKTDELNAKNHFTWGGQTGLMYKITNNISTEIGYRYLKQEQNLSTNKNEPTYNLDNSQQVYLAVDYRF</sequence>
<evidence type="ECO:0000313" key="5">
    <source>
        <dbReference type="EMBL" id="AQS38372.1"/>
    </source>
</evidence>
<dbReference type="AlphaFoldDB" id="A0A1S6HS88"/>
<protein>
    <submittedName>
        <fullName evidence="5">Opacity protein</fullName>
    </submittedName>
</protein>
<feature type="domain" description="Outer membrane protein beta-barrel" evidence="4">
    <location>
        <begin position="8"/>
        <end position="196"/>
    </location>
</feature>
<evidence type="ECO:0000256" key="1">
    <source>
        <dbReference type="ARBA" id="ARBA00022729"/>
    </source>
</evidence>
<feature type="region of interest" description="Disordered" evidence="2">
    <location>
        <begin position="38"/>
        <end position="57"/>
    </location>
</feature>
<proteinExistence type="predicted"/>
<evidence type="ECO:0000256" key="2">
    <source>
        <dbReference type="SAM" id="MobiDB-lite"/>
    </source>
</evidence>
<dbReference type="InterPro" id="IPR027385">
    <property type="entry name" value="Beta-barrel_OMP"/>
</dbReference>
<dbReference type="Pfam" id="PF13505">
    <property type="entry name" value="OMP_b-brl"/>
    <property type="match status" value="1"/>
</dbReference>
<evidence type="ECO:0000259" key="4">
    <source>
        <dbReference type="Pfam" id="PF13505"/>
    </source>
</evidence>
<gene>
    <name evidence="5" type="ORF">Sps_03230</name>
</gene>
<dbReference type="STRING" id="225848.Sps_03230"/>
<keyword evidence="1 3" id="KW-0732">Signal</keyword>
<dbReference type="InterPro" id="IPR011250">
    <property type="entry name" value="OMP/PagP_B-barrel"/>
</dbReference>
<dbReference type="RefSeq" id="WP_077753426.1">
    <property type="nucleotide sequence ID" value="NZ_CP014782.1"/>
</dbReference>
<dbReference type="Proteomes" id="UP000189545">
    <property type="component" value="Chromosome"/>
</dbReference>
<keyword evidence="6" id="KW-1185">Reference proteome</keyword>
<reference evidence="5 6" key="1">
    <citation type="submission" date="2016-03" db="EMBL/GenBank/DDBJ databases">
        <title>Complete genome sequence of Shewanella psychrophila WP2, a deep sea bacterium isolated from west Pacific sediment.</title>
        <authorList>
            <person name="Xu G."/>
            <person name="Jian H."/>
        </authorList>
    </citation>
    <scope>NUCLEOTIDE SEQUENCE [LARGE SCALE GENOMIC DNA]</scope>
    <source>
        <strain evidence="5 6">WP2</strain>
    </source>
</reference>
<dbReference type="EMBL" id="CP014782">
    <property type="protein sequence ID" value="AQS38372.1"/>
    <property type="molecule type" value="Genomic_DNA"/>
</dbReference>
<evidence type="ECO:0000256" key="3">
    <source>
        <dbReference type="SAM" id="SignalP"/>
    </source>
</evidence>
<accession>A0A1S6HS88</accession>
<evidence type="ECO:0000313" key="6">
    <source>
        <dbReference type="Proteomes" id="UP000189545"/>
    </source>
</evidence>
<dbReference type="Gene3D" id="2.40.160.20">
    <property type="match status" value="1"/>
</dbReference>
<dbReference type="OrthoDB" id="6384953at2"/>
<organism evidence="5 6">
    <name type="scientific">Shewanella psychrophila</name>
    <dbReference type="NCBI Taxonomy" id="225848"/>
    <lineage>
        <taxon>Bacteria</taxon>
        <taxon>Pseudomonadati</taxon>
        <taxon>Pseudomonadota</taxon>
        <taxon>Gammaproteobacteria</taxon>
        <taxon>Alteromonadales</taxon>
        <taxon>Shewanellaceae</taxon>
        <taxon>Shewanella</taxon>
    </lineage>
</organism>
<dbReference type="KEGG" id="spsw:Sps_03230"/>
<dbReference type="SUPFAM" id="SSF56925">
    <property type="entry name" value="OMPA-like"/>
    <property type="match status" value="1"/>
</dbReference>
<feature type="signal peptide" evidence="3">
    <location>
        <begin position="1"/>
        <end position="22"/>
    </location>
</feature>
<name>A0A1S6HS88_9GAMM</name>